<comment type="caution">
    <text evidence="5">The sequence shown here is derived from an EMBL/GenBank/DDBJ whole genome shotgun (WGS) entry which is preliminary data.</text>
</comment>
<dbReference type="GO" id="GO:0003676">
    <property type="term" value="F:nucleic acid binding"/>
    <property type="evidence" value="ECO:0007669"/>
    <property type="project" value="InterPro"/>
</dbReference>
<dbReference type="AlphaFoldDB" id="A0A1F4U3P1"/>
<accession>A0A1F4U3P1</accession>
<dbReference type="NCBIfam" id="TIGR00536">
    <property type="entry name" value="hemK_fam"/>
    <property type="match status" value="1"/>
</dbReference>
<reference evidence="5 6" key="1">
    <citation type="journal article" date="2016" name="Nat. Commun.">
        <title>Thousands of microbial genomes shed light on interconnected biogeochemical processes in an aquifer system.</title>
        <authorList>
            <person name="Anantharaman K."/>
            <person name="Brown C.T."/>
            <person name="Hug L.A."/>
            <person name="Sharon I."/>
            <person name="Castelle C.J."/>
            <person name="Probst A.J."/>
            <person name="Thomas B.C."/>
            <person name="Singh A."/>
            <person name="Wilkins M.J."/>
            <person name="Karaoz U."/>
            <person name="Brodie E.L."/>
            <person name="Williams K.H."/>
            <person name="Hubbard S.S."/>
            <person name="Banfield J.F."/>
        </authorList>
    </citation>
    <scope>NUCLEOTIDE SEQUENCE [LARGE SCALE GENOMIC DNA]</scope>
</reference>
<dbReference type="InterPro" id="IPR029063">
    <property type="entry name" value="SAM-dependent_MTases_sf"/>
</dbReference>
<evidence type="ECO:0000259" key="4">
    <source>
        <dbReference type="Pfam" id="PF13847"/>
    </source>
</evidence>
<keyword evidence="2 5" id="KW-0808">Transferase</keyword>
<protein>
    <submittedName>
        <fullName evidence="5">Protein-(Glutamine-N5) methyltransferase, release factor-specific</fullName>
    </submittedName>
</protein>
<feature type="domain" description="Methyltransferase" evidence="4">
    <location>
        <begin position="53"/>
        <end position="184"/>
    </location>
</feature>
<dbReference type="PROSITE" id="PS00092">
    <property type="entry name" value="N6_MTASE"/>
    <property type="match status" value="1"/>
</dbReference>
<dbReference type="InterPro" id="IPR050320">
    <property type="entry name" value="N5-glutamine_MTase"/>
</dbReference>
<dbReference type="InterPro" id="IPR002052">
    <property type="entry name" value="DNA_methylase_N6_adenine_CS"/>
</dbReference>
<sequence length="216" mass="24021">MSDEPEAYQTKNQSFCGLEFFVDKRVLIPRLETEQMTKEAIGLVMTNDKIQMTNIADIGTGSGCIAITLAKNLPNAKITAIDISPDALEVAKQNAKTHGVEDQIEFLQGDFFEPLAGKKFDLIISNPPYIPSNDIDTLMESVRDFEPHRALDGGADGLDYIRKLIQDGPRYLAPNGILMFEMEYRHGPAVKKLCPGARIVKDYQGIDRIGILKFKS</sequence>
<dbReference type="Pfam" id="PF13847">
    <property type="entry name" value="Methyltransf_31"/>
    <property type="match status" value="1"/>
</dbReference>
<dbReference type="InterPro" id="IPR019874">
    <property type="entry name" value="RF_methyltr_PrmC"/>
</dbReference>
<dbReference type="GO" id="GO:0032259">
    <property type="term" value="P:methylation"/>
    <property type="evidence" value="ECO:0007669"/>
    <property type="project" value="UniProtKB-KW"/>
</dbReference>
<evidence type="ECO:0000313" key="6">
    <source>
        <dbReference type="Proteomes" id="UP000179242"/>
    </source>
</evidence>
<dbReference type="Proteomes" id="UP000179242">
    <property type="component" value="Unassembled WGS sequence"/>
</dbReference>
<evidence type="ECO:0000256" key="1">
    <source>
        <dbReference type="ARBA" id="ARBA00022603"/>
    </source>
</evidence>
<proteinExistence type="predicted"/>
<dbReference type="PANTHER" id="PTHR18895">
    <property type="entry name" value="HEMK METHYLTRANSFERASE"/>
    <property type="match status" value="1"/>
</dbReference>
<dbReference type="EMBL" id="MEUJ01000008">
    <property type="protein sequence ID" value="OGC39501.1"/>
    <property type="molecule type" value="Genomic_DNA"/>
</dbReference>
<evidence type="ECO:0000256" key="3">
    <source>
        <dbReference type="ARBA" id="ARBA00022691"/>
    </source>
</evidence>
<dbReference type="InterPro" id="IPR004556">
    <property type="entry name" value="HemK-like"/>
</dbReference>
<name>A0A1F4U3P1_UNCSA</name>
<dbReference type="InterPro" id="IPR025714">
    <property type="entry name" value="Methyltranfer_dom"/>
</dbReference>
<dbReference type="SUPFAM" id="SSF53335">
    <property type="entry name" value="S-adenosyl-L-methionine-dependent methyltransferases"/>
    <property type="match status" value="1"/>
</dbReference>
<keyword evidence="3" id="KW-0949">S-adenosyl-L-methionine</keyword>
<gene>
    <name evidence="5" type="ORF">A2438_08085</name>
</gene>
<dbReference type="PANTHER" id="PTHR18895:SF74">
    <property type="entry name" value="MTRF1L RELEASE FACTOR GLUTAMINE METHYLTRANSFERASE"/>
    <property type="match status" value="1"/>
</dbReference>
<organism evidence="5 6">
    <name type="scientific">candidate division WOR-1 bacterium RIFOXYC2_FULL_46_14</name>
    <dbReference type="NCBI Taxonomy" id="1802587"/>
    <lineage>
        <taxon>Bacteria</taxon>
        <taxon>Bacillati</taxon>
        <taxon>Saganbacteria</taxon>
    </lineage>
</organism>
<dbReference type="NCBIfam" id="TIGR03534">
    <property type="entry name" value="RF_mod_PrmC"/>
    <property type="match status" value="1"/>
</dbReference>
<dbReference type="CDD" id="cd02440">
    <property type="entry name" value="AdoMet_MTases"/>
    <property type="match status" value="1"/>
</dbReference>
<keyword evidence="1 5" id="KW-0489">Methyltransferase</keyword>
<evidence type="ECO:0000313" key="5">
    <source>
        <dbReference type="EMBL" id="OGC39501.1"/>
    </source>
</evidence>
<dbReference type="GO" id="GO:0102559">
    <property type="term" value="F:peptide chain release factor N(5)-glutamine methyltransferase activity"/>
    <property type="evidence" value="ECO:0007669"/>
    <property type="project" value="UniProtKB-EC"/>
</dbReference>
<dbReference type="Gene3D" id="3.40.50.150">
    <property type="entry name" value="Vaccinia Virus protein VP39"/>
    <property type="match status" value="1"/>
</dbReference>
<evidence type="ECO:0000256" key="2">
    <source>
        <dbReference type="ARBA" id="ARBA00022679"/>
    </source>
</evidence>